<dbReference type="EMBL" id="KV454291">
    <property type="protein sequence ID" value="ODQ74942.1"/>
    <property type="molecule type" value="Genomic_DNA"/>
</dbReference>
<proteinExistence type="predicted"/>
<feature type="compositionally biased region" description="Polar residues" evidence="1">
    <location>
        <begin position="335"/>
        <end position="351"/>
    </location>
</feature>
<dbReference type="GO" id="GO:0003677">
    <property type="term" value="F:DNA binding"/>
    <property type="evidence" value="ECO:0007669"/>
    <property type="project" value="TreeGrafter"/>
</dbReference>
<feature type="region of interest" description="Disordered" evidence="1">
    <location>
        <begin position="84"/>
        <end position="130"/>
    </location>
</feature>
<sequence length="459" mass="51372">MTTMETYYGHVRTPFDAIILFEACRLGVLPRVQRRLSEKERMAIRSGSVFVWDEREAGMRRWTDGKSWSASRVSGSFLTYREMEGKRGGGTYGGPLVPSPSRRGDNDDEERSDSDRGDDGPDGYRYKPDGLMKQSFSIQTSSHLKLHLISYYSRSHVHHGQELMQPSHDPALKFVRIPKGMYPDATSGEAEAMSMSMTPQPQQTSLFTHHHHPTVAYQQPLAPPHMSPANHHQPAYAMQQQPLQQPHPQHQYPSQMHLPVHHQPPLPPAPIHQAPPPQHSLHLQHPQPPAPQLPSILARAQQTPQQPVPQQIVQPPTHQQYGWPPSPAATPTPPNYTLHSMSPMAQSQLHSRPQPPPPQPPQMTLNSPAPSLVSKSLENGIPALHALPQQPHQPLLPHQQIPRHMQTGERPISAVSLRADAIGAMVSRDGLEVQDIPFDKVSWGEDVRAIKKLNKTFII</sequence>
<evidence type="ECO:0008006" key="4">
    <source>
        <dbReference type="Google" id="ProtNLM"/>
    </source>
</evidence>
<feature type="compositionally biased region" description="Low complexity" evidence="1">
    <location>
        <begin position="301"/>
        <end position="320"/>
    </location>
</feature>
<feature type="compositionally biased region" description="Low complexity" evidence="1">
    <location>
        <begin position="239"/>
        <end position="261"/>
    </location>
</feature>
<name>A0A1E3QCX6_LIPST</name>
<feature type="compositionally biased region" description="Polar residues" evidence="1">
    <location>
        <begin position="363"/>
        <end position="375"/>
    </location>
</feature>
<dbReference type="AlphaFoldDB" id="A0A1E3QCX6"/>
<dbReference type="Proteomes" id="UP000094385">
    <property type="component" value="Unassembled WGS sequence"/>
</dbReference>
<feature type="region of interest" description="Disordered" evidence="1">
    <location>
        <begin position="239"/>
        <end position="375"/>
    </location>
</feature>
<dbReference type="OrthoDB" id="5572844at2759"/>
<dbReference type="PANTHER" id="PTHR28027:SF1">
    <property type="entry name" value="CAMP INDEPENDENT REGULATORY PROTEIN (AFU_ORTHOLOGUE AFUA_3G09640)"/>
    <property type="match status" value="1"/>
</dbReference>
<accession>A0A1E3QCX6</accession>
<feature type="compositionally biased region" description="Pro residues" evidence="1">
    <location>
        <begin position="262"/>
        <end position="278"/>
    </location>
</feature>
<protein>
    <recommendedName>
        <fullName evidence="4">cAMP-independent regulatory protein pac2</fullName>
    </recommendedName>
</protein>
<gene>
    <name evidence="2" type="ORF">LIPSTDRAFT_69082</name>
</gene>
<dbReference type="Pfam" id="PF09729">
    <property type="entry name" value="Gti1_Pac2"/>
    <property type="match status" value="2"/>
</dbReference>
<dbReference type="InterPro" id="IPR018608">
    <property type="entry name" value="Gti1/Pac2"/>
</dbReference>
<feature type="compositionally biased region" description="Pro residues" evidence="1">
    <location>
        <begin position="324"/>
        <end position="334"/>
    </location>
</feature>
<reference evidence="2 3" key="1">
    <citation type="journal article" date="2016" name="Proc. Natl. Acad. Sci. U.S.A.">
        <title>Comparative genomics of biotechnologically important yeasts.</title>
        <authorList>
            <person name="Riley R."/>
            <person name="Haridas S."/>
            <person name="Wolfe K.H."/>
            <person name="Lopes M.R."/>
            <person name="Hittinger C.T."/>
            <person name="Goeker M."/>
            <person name="Salamov A.A."/>
            <person name="Wisecaver J.H."/>
            <person name="Long T.M."/>
            <person name="Calvey C.H."/>
            <person name="Aerts A.L."/>
            <person name="Barry K.W."/>
            <person name="Choi C."/>
            <person name="Clum A."/>
            <person name="Coughlan A.Y."/>
            <person name="Deshpande S."/>
            <person name="Douglass A.P."/>
            <person name="Hanson S.J."/>
            <person name="Klenk H.-P."/>
            <person name="LaButti K.M."/>
            <person name="Lapidus A."/>
            <person name="Lindquist E.A."/>
            <person name="Lipzen A.M."/>
            <person name="Meier-Kolthoff J.P."/>
            <person name="Ohm R.A."/>
            <person name="Otillar R.P."/>
            <person name="Pangilinan J.L."/>
            <person name="Peng Y."/>
            <person name="Rokas A."/>
            <person name="Rosa C.A."/>
            <person name="Scheuner C."/>
            <person name="Sibirny A.A."/>
            <person name="Slot J.C."/>
            <person name="Stielow J.B."/>
            <person name="Sun H."/>
            <person name="Kurtzman C.P."/>
            <person name="Blackwell M."/>
            <person name="Grigoriev I.V."/>
            <person name="Jeffries T.W."/>
        </authorList>
    </citation>
    <scope>NUCLEOTIDE SEQUENCE [LARGE SCALE GENOMIC DNA]</scope>
    <source>
        <strain evidence="2 3">NRRL Y-11557</strain>
    </source>
</reference>
<organism evidence="2 3">
    <name type="scientific">Lipomyces starkeyi NRRL Y-11557</name>
    <dbReference type="NCBI Taxonomy" id="675824"/>
    <lineage>
        <taxon>Eukaryota</taxon>
        <taxon>Fungi</taxon>
        <taxon>Dikarya</taxon>
        <taxon>Ascomycota</taxon>
        <taxon>Saccharomycotina</taxon>
        <taxon>Lipomycetes</taxon>
        <taxon>Lipomycetales</taxon>
        <taxon>Lipomycetaceae</taxon>
        <taxon>Lipomyces</taxon>
    </lineage>
</organism>
<feature type="compositionally biased region" description="Basic and acidic residues" evidence="1">
    <location>
        <begin position="113"/>
        <end position="130"/>
    </location>
</feature>
<evidence type="ECO:0000256" key="1">
    <source>
        <dbReference type="SAM" id="MobiDB-lite"/>
    </source>
</evidence>
<keyword evidence="3" id="KW-1185">Reference proteome</keyword>
<evidence type="ECO:0000313" key="2">
    <source>
        <dbReference type="EMBL" id="ODQ74942.1"/>
    </source>
</evidence>
<evidence type="ECO:0000313" key="3">
    <source>
        <dbReference type="Proteomes" id="UP000094385"/>
    </source>
</evidence>
<dbReference type="PANTHER" id="PTHR28027">
    <property type="entry name" value="TRANSCRIPTIONAL REGULATOR MIT1"/>
    <property type="match status" value="1"/>
</dbReference>